<name>U6B882_9HYPH</name>
<comment type="similarity">
    <text evidence="2">Belongs to the HPPK family.</text>
</comment>
<protein>
    <recommendedName>
        <fullName evidence="4">2-amino-4-hydroxy-6-hydroxymethyldihydropteridine pyrophosphokinase</fullName>
        <ecNumber evidence="3">2.7.6.3</ecNumber>
    </recommendedName>
    <alternativeName>
        <fullName evidence="11">6-hydroxymethyl-7,8-dihydropterin pyrophosphokinase</fullName>
    </alternativeName>
    <alternativeName>
        <fullName evidence="12">7,8-dihydro-6-hydroxymethylpterin-pyrophosphokinase</fullName>
    </alternativeName>
</protein>
<dbReference type="GO" id="GO:0046656">
    <property type="term" value="P:folic acid biosynthetic process"/>
    <property type="evidence" value="ECO:0007669"/>
    <property type="project" value="UniProtKB-KW"/>
</dbReference>
<evidence type="ECO:0000256" key="4">
    <source>
        <dbReference type="ARBA" id="ARBA00016218"/>
    </source>
</evidence>
<comment type="function">
    <text evidence="10">Catalyzes the transfer of pyrophosphate from adenosine triphosphate (ATP) to 6-hydroxymethyl-7,8-dihydropterin, an enzymatic step in folate biosynthesis pathway.</text>
</comment>
<dbReference type="GO" id="GO:0003848">
    <property type="term" value="F:2-amino-4-hydroxy-6-hydroxymethyldihydropteridine diphosphokinase activity"/>
    <property type="evidence" value="ECO:0007669"/>
    <property type="project" value="UniProtKB-EC"/>
</dbReference>
<dbReference type="NCBIfam" id="TIGR01498">
    <property type="entry name" value="folK"/>
    <property type="match status" value="1"/>
</dbReference>
<dbReference type="GO" id="GO:0046654">
    <property type="term" value="P:tetrahydrofolate biosynthetic process"/>
    <property type="evidence" value="ECO:0007669"/>
    <property type="project" value="UniProtKB-UniPathway"/>
</dbReference>
<evidence type="ECO:0000313" key="14">
    <source>
        <dbReference type="EMBL" id="AHA27942.1"/>
    </source>
</evidence>
<dbReference type="PATRIC" id="fig|1261131.3.peg.567"/>
<organism evidence="14 15">
    <name type="scientific">Candidatus Liberibacter americanus str. Sao Paulo</name>
    <dbReference type="NCBI Taxonomy" id="1261131"/>
    <lineage>
        <taxon>Bacteria</taxon>
        <taxon>Pseudomonadati</taxon>
        <taxon>Pseudomonadota</taxon>
        <taxon>Alphaproteobacteria</taxon>
        <taxon>Hyphomicrobiales</taxon>
        <taxon>Rhizobiaceae</taxon>
        <taxon>Liberibacter</taxon>
    </lineage>
</organism>
<dbReference type="AlphaFoldDB" id="U6B882"/>
<dbReference type="Gene3D" id="3.30.70.560">
    <property type="entry name" value="7,8-Dihydro-6-hydroxymethylpterin-pyrophosphokinase HPPK"/>
    <property type="match status" value="1"/>
</dbReference>
<evidence type="ECO:0000256" key="1">
    <source>
        <dbReference type="ARBA" id="ARBA00005051"/>
    </source>
</evidence>
<dbReference type="Proteomes" id="UP000017862">
    <property type="component" value="Chromosome"/>
</dbReference>
<keyword evidence="8" id="KW-0067">ATP-binding</keyword>
<dbReference type="InterPro" id="IPR000550">
    <property type="entry name" value="Hppk"/>
</dbReference>
<dbReference type="InterPro" id="IPR035907">
    <property type="entry name" value="Hppk_sf"/>
</dbReference>
<keyword evidence="5" id="KW-0808">Transferase</keyword>
<evidence type="ECO:0000256" key="7">
    <source>
        <dbReference type="ARBA" id="ARBA00022777"/>
    </source>
</evidence>
<dbReference type="SUPFAM" id="SSF55083">
    <property type="entry name" value="6-hydroxymethyl-7,8-dihydropterin pyrophosphokinase, HPPK"/>
    <property type="match status" value="1"/>
</dbReference>
<evidence type="ECO:0000313" key="15">
    <source>
        <dbReference type="Proteomes" id="UP000017862"/>
    </source>
</evidence>
<evidence type="ECO:0000259" key="13">
    <source>
        <dbReference type="Pfam" id="PF01288"/>
    </source>
</evidence>
<evidence type="ECO:0000256" key="5">
    <source>
        <dbReference type="ARBA" id="ARBA00022679"/>
    </source>
</evidence>
<evidence type="ECO:0000256" key="10">
    <source>
        <dbReference type="ARBA" id="ARBA00029409"/>
    </source>
</evidence>
<reference evidence="14 15" key="1">
    <citation type="journal article" date="2014" name="Mol. Plant Microbe Interact.">
        <title>The complete genome sequence of Candidatus Liberibacter americanus, associated with citrus Huanglongbing.</title>
        <authorList>
            <person name="Wulff N.A."/>
            <person name="Zhang S."/>
            <person name="Setubal J.C."/>
            <person name="Almeida N.F."/>
            <person name="Martins E.C."/>
            <person name="Harakava R."/>
            <person name="Kumar D."/>
            <person name="Rangel L.T."/>
            <person name="Foissac X."/>
            <person name="Bove J."/>
            <person name="Gabriel D.W."/>
        </authorList>
    </citation>
    <scope>NUCLEOTIDE SEQUENCE [LARGE SCALE GENOMIC DNA]</scope>
    <source>
        <strain evidence="14 15">Sao Paulo</strain>
    </source>
</reference>
<dbReference type="Pfam" id="PF01288">
    <property type="entry name" value="HPPK"/>
    <property type="match status" value="1"/>
</dbReference>
<keyword evidence="7 14" id="KW-0418">Kinase</keyword>
<dbReference type="STRING" id="1261131.lam_595"/>
<evidence type="ECO:0000256" key="6">
    <source>
        <dbReference type="ARBA" id="ARBA00022741"/>
    </source>
</evidence>
<dbReference type="EMBL" id="CP006604">
    <property type="protein sequence ID" value="AHA27942.1"/>
    <property type="molecule type" value="Genomic_DNA"/>
</dbReference>
<evidence type="ECO:0000256" key="9">
    <source>
        <dbReference type="ARBA" id="ARBA00022909"/>
    </source>
</evidence>
<evidence type="ECO:0000256" key="11">
    <source>
        <dbReference type="ARBA" id="ARBA00029766"/>
    </source>
</evidence>
<evidence type="ECO:0000256" key="3">
    <source>
        <dbReference type="ARBA" id="ARBA00013253"/>
    </source>
</evidence>
<gene>
    <name evidence="14" type="primary">folK</name>
    <name evidence="14" type="ORF">lam_595</name>
</gene>
<accession>U6B882</accession>
<comment type="pathway">
    <text evidence="1">Cofactor biosynthesis; tetrahydrofolate biosynthesis; 2-amino-4-hydroxy-6-hydroxymethyl-7,8-dihydropteridine diphosphate from 7,8-dihydroneopterin triphosphate: step 4/4.</text>
</comment>
<dbReference type="PANTHER" id="PTHR43071:SF1">
    <property type="entry name" value="2-AMINO-4-HYDROXY-6-HYDROXYMETHYLDIHYDROPTERIDINE PYROPHOSPHOKINASE"/>
    <property type="match status" value="1"/>
</dbReference>
<keyword evidence="15" id="KW-1185">Reference proteome</keyword>
<sequence length="181" mass="20988">MWKPELSIPIRQDHDIVAIGIGSNIGNKKQYIVQALRLINDHKDCEILSVSRLYQTPPWGKKDQDLFLNAAALIKTQIMPNEFLDILLSIENNLNRKRDQLWGARTIDLDILLFGNLECITDRLTIPHPYITKRGFVIVPLADIAPHIVINGLFVKEWLFRIDTSNINVINDNYDWWLNFD</sequence>
<dbReference type="KEGG" id="lar:lam_595"/>
<evidence type="ECO:0000256" key="8">
    <source>
        <dbReference type="ARBA" id="ARBA00022840"/>
    </source>
</evidence>
<dbReference type="eggNOG" id="COG0801">
    <property type="taxonomic scope" value="Bacteria"/>
</dbReference>
<dbReference type="GO" id="GO:0005524">
    <property type="term" value="F:ATP binding"/>
    <property type="evidence" value="ECO:0007669"/>
    <property type="project" value="UniProtKB-KW"/>
</dbReference>
<proteinExistence type="inferred from homology"/>
<evidence type="ECO:0000256" key="12">
    <source>
        <dbReference type="ARBA" id="ARBA00033413"/>
    </source>
</evidence>
<feature type="domain" description="7,8-dihydro-6-hydroxymethylpterin-pyrophosphokinase" evidence="13">
    <location>
        <begin position="19"/>
        <end position="146"/>
    </location>
</feature>
<keyword evidence="9" id="KW-0289">Folate biosynthesis</keyword>
<evidence type="ECO:0000256" key="2">
    <source>
        <dbReference type="ARBA" id="ARBA00005810"/>
    </source>
</evidence>
<dbReference type="GO" id="GO:0016301">
    <property type="term" value="F:kinase activity"/>
    <property type="evidence" value="ECO:0007669"/>
    <property type="project" value="UniProtKB-KW"/>
</dbReference>
<keyword evidence="6" id="KW-0547">Nucleotide-binding</keyword>
<dbReference type="EC" id="2.7.6.3" evidence="3"/>
<dbReference type="PANTHER" id="PTHR43071">
    <property type="entry name" value="2-AMINO-4-HYDROXY-6-HYDROXYMETHYLDIHYDROPTERIDINE PYROPHOSPHOKINASE"/>
    <property type="match status" value="1"/>
</dbReference>
<dbReference type="CDD" id="cd00483">
    <property type="entry name" value="HPPK"/>
    <property type="match status" value="1"/>
</dbReference>
<dbReference type="HOGENOM" id="CLU_097916_0_0_5"/>
<dbReference type="UniPathway" id="UPA00077">
    <property type="reaction ID" value="UER00155"/>
</dbReference>